<dbReference type="RefSeq" id="WP_127683925.1">
    <property type="nucleotide sequence ID" value="NZ_SACM01000005.1"/>
</dbReference>
<dbReference type="CDD" id="cd00130">
    <property type="entry name" value="PAS"/>
    <property type="match status" value="1"/>
</dbReference>
<dbReference type="InterPro" id="IPR052155">
    <property type="entry name" value="Biofilm_reg_signaling"/>
</dbReference>
<dbReference type="SUPFAM" id="SSF55781">
    <property type="entry name" value="GAF domain-like"/>
    <property type="match status" value="1"/>
</dbReference>
<proteinExistence type="predicted"/>
<dbReference type="Gene3D" id="3.30.450.40">
    <property type="match status" value="1"/>
</dbReference>
<feature type="domain" description="PAS" evidence="1">
    <location>
        <begin position="189"/>
        <end position="234"/>
    </location>
</feature>
<dbReference type="Pfam" id="PF13185">
    <property type="entry name" value="GAF_2"/>
    <property type="match status" value="1"/>
</dbReference>
<gene>
    <name evidence="3" type="ORF">EOD73_15370</name>
</gene>
<sequence length="446" mass="48645">MNTALPAPAPSLAPDADLLEHIATIGLNLTGNLDLDGVFQALRREAGSLLDATSFMLWWREPDGAGLSLRLGDEAGQPLPARRVDWHDPGSNVARCARDCVEVVLNVPRGTQDAQHMPGTQSMHSALFGPLVVGAKVMGVLSVQSPDEQAYGDAQRHIFRTLCAFGAIGINNAHAYRAMQDAQAAMQAEQARYRNVVEHVSEAVCIYQDGRIVLCNSKACRLTGYAAEELLGKTFEQTTYVGDIPATAAWIRQHLKQQAAPRYHRFRALRKDGKVVWTEASMEAIVWDGRPAVIGVFTDLTERMGLDHALRRSEELHRALVTHAQEGILVVQDGCIVFANPKADRLIGAHLGGRAVDRLFSMVPEADARTLRKACQGLLDQGKDSHFVSEQPVGLVAESGAVRWLAFSAVCVEWEHQPGLLVFLGDLTRCTENELRARSATLAAPD</sequence>
<dbReference type="Pfam" id="PF13426">
    <property type="entry name" value="PAS_9"/>
    <property type="match status" value="1"/>
</dbReference>
<evidence type="ECO:0000313" key="4">
    <source>
        <dbReference type="Proteomes" id="UP000288587"/>
    </source>
</evidence>
<dbReference type="InterPro" id="IPR000700">
    <property type="entry name" value="PAS-assoc_C"/>
</dbReference>
<feature type="domain" description="PAC" evidence="2">
    <location>
        <begin position="262"/>
        <end position="312"/>
    </location>
</feature>
<dbReference type="AlphaFoldDB" id="A0A437LC19"/>
<dbReference type="SMART" id="SM00086">
    <property type="entry name" value="PAC"/>
    <property type="match status" value="1"/>
</dbReference>
<evidence type="ECO:0000313" key="3">
    <source>
        <dbReference type="EMBL" id="RVT82944.1"/>
    </source>
</evidence>
<dbReference type="InterPro" id="IPR035965">
    <property type="entry name" value="PAS-like_dom_sf"/>
</dbReference>
<dbReference type="SUPFAM" id="SSF55785">
    <property type="entry name" value="PYP-like sensor domain (PAS domain)"/>
    <property type="match status" value="2"/>
</dbReference>
<dbReference type="SMART" id="SM00065">
    <property type="entry name" value="GAF"/>
    <property type="match status" value="1"/>
</dbReference>
<dbReference type="SMART" id="SM00091">
    <property type="entry name" value="PAS"/>
    <property type="match status" value="2"/>
</dbReference>
<comment type="caution">
    <text evidence="3">The sequence shown here is derived from an EMBL/GenBank/DDBJ whole genome shotgun (WGS) entry which is preliminary data.</text>
</comment>
<dbReference type="InterPro" id="IPR029016">
    <property type="entry name" value="GAF-like_dom_sf"/>
</dbReference>
<dbReference type="PROSITE" id="PS50112">
    <property type="entry name" value="PAS"/>
    <property type="match status" value="1"/>
</dbReference>
<dbReference type="InterPro" id="IPR001610">
    <property type="entry name" value="PAC"/>
</dbReference>
<keyword evidence="4" id="KW-1185">Reference proteome</keyword>
<evidence type="ECO:0000259" key="2">
    <source>
        <dbReference type="PROSITE" id="PS50113"/>
    </source>
</evidence>
<dbReference type="NCBIfam" id="TIGR00229">
    <property type="entry name" value="sensory_box"/>
    <property type="match status" value="2"/>
</dbReference>
<dbReference type="Pfam" id="PF13188">
    <property type="entry name" value="PAS_8"/>
    <property type="match status" value="1"/>
</dbReference>
<protein>
    <submittedName>
        <fullName evidence="3">PAS domain S-box protein</fullName>
    </submittedName>
</protein>
<dbReference type="InterPro" id="IPR003018">
    <property type="entry name" value="GAF"/>
</dbReference>
<dbReference type="EMBL" id="SACM01000005">
    <property type="protein sequence ID" value="RVT82944.1"/>
    <property type="molecule type" value="Genomic_DNA"/>
</dbReference>
<dbReference type="PANTHER" id="PTHR44757">
    <property type="entry name" value="DIGUANYLATE CYCLASE DGCP"/>
    <property type="match status" value="1"/>
</dbReference>
<reference evidence="3 4" key="1">
    <citation type="submission" date="2019-01" db="EMBL/GenBank/DDBJ databases">
        <authorList>
            <person name="Chen W.-M."/>
        </authorList>
    </citation>
    <scope>NUCLEOTIDE SEQUENCE [LARGE SCALE GENOMIC DNA]</scope>
    <source>
        <strain evidence="3 4">CCP-18</strain>
    </source>
</reference>
<organism evidence="3 4">
    <name type="scientific">Inhella crocodyli</name>
    <dbReference type="NCBI Taxonomy" id="2499851"/>
    <lineage>
        <taxon>Bacteria</taxon>
        <taxon>Pseudomonadati</taxon>
        <taxon>Pseudomonadota</taxon>
        <taxon>Betaproteobacteria</taxon>
        <taxon>Burkholderiales</taxon>
        <taxon>Sphaerotilaceae</taxon>
        <taxon>Inhella</taxon>
    </lineage>
</organism>
<dbReference type="PANTHER" id="PTHR44757:SF2">
    <property type="entry name" value="BIOFILM ARCHITECTURE MAINTENANCE PROTEIN MBAA"/>
    <property type="match status" value="1"/>
</dbReference>
<dbReference type="InterPro" id="IPR000014">
    <property type="entry name" value="PAS"/>
</dbReference>
<dbReference type="Gene3D" id="3.30.450.20">
    <property type="entry name" value="PAS domain"/>
    <property type="match status" value="2"/>
</dbReference>
<evidence type="ECO:0000259" key="1">
    <source>
        <dbReference type="PROSITE" id="PS50112"/>
    </source>
</evidence>
<accession>A0A437LC19</accession>
<dbReference type="PROSITE" id="PS50113">
    <property type="entry name" value="PAC"/>
    <property type="match status" value="1"/>
</dbReference>
<dbReference type="OrthoDB" id="434992at2"/>
<dbReference type="Proteomes" id="UP000288587">
    <property type="component" value="Unassembled WGS sequence"/>
</dbReference>
<name>A0A437LC19_9BURK</name>